<feature type="compositionally biased region" description="Basic and acidic residues" evidence="1">
    <location>
        <begin position="293"/>
        <end position="338"/>
    </location>
</feature>
<keyword evidence="5" id="KW-1185">Reference proteome</keyword>
<comment type="caution">
    <text evidence="4">The sequence shown here is derived from an EMBL/GenBank/DDBJ whole genome shotgun (WGS) entry which is preliminary data.</text>
</comment>
<name>A0ABN2SFC0_9ACTN</name>
<dbReference type="InterPro" id="IPR024962">
    <property type="entry name" value="YukD-like"/>
</dbReference>
<feature type="compositionally biased region" description="Basic and acidic residues" evidence="1">
    <location>
        <begin position="436"/>
        <end position="464"/>
    </location>
</feature>
<feature type="domain" description="EccD-like transmembrane" evidence="3">
    <location>
        <begin position="521"/>
        <end position="854"/>
    </location>
</feature>
<evidence type="ECO:0000256" key="2">
    <source>
        <dbReference type="SAM" id="Phobius"/>
    </source>
</evidence>
<dbReference type="RefSeq" id="WP_344660022.1">
    <property type="nucleotide sequence ID" value="NZ_BAAAQM010000036.1"/>
</dbReference>
<feature type="transmembrane region" description="Helical" evidence="2">
    <location>
        <begin position="584"/>
        <end position="605"/>
    </location>
</feature>
<feature type="transmembrane region" description="Helical" evidence="2">
    <location>
        <begin position="556"/>
        <end position="578"/>
    </location>
</feature>
<feature type="transmembrane region" description="Helical" evidence="2">
    <location>
        <begin position="132"/>
        <end position="153"/>
    </location>
</feature>
<feature type="transmembrane region" description="Helical" evidence="2">
    <location>
        <begin position="828"/>
        <end position="848"/>
    </location>
</feature>
<sequence length="856" mass="88850">MTAGSGAARPGAASGHCRVTVVAPTRRVDVALPEDVPLAELLPELLRLVGTPAPAAAAGAAALNGYVLTGIDGTALDTAAALAEQGVVHGGVLRLRPAADVPEAAVHDDIADAVAEAVLEGGTQWSTTALRATALTVVGVAAGFGAIVLWFSGTGTFHGWKGVIAGVIALLLFSLGVLRARYDLAAVGRGSYYGYGAGVGPDPASHEGRRGPGRSVAAARLQTATRSQAHYGDDYPNSDSVDDFEARYTPDFGTEYGRGYDGPGAESHYSPDLDAHYGRDHRGSDDTSGSRYDYGDRFGYSRDPRDGGYGSDARRGLGGDRYGRGYREADYGSDDRHGFGGGPGYGRDPRDPGFDADPWRSGGAPDYGRDPRDPGFDPDPRRSPGKVSNYGRDPRDPGYDSDPWRDRGRASTFGRDPRDPGFDSDPRRGAGRAPGYRRDPRGPGFDADPRRGGTPGYDHREPRVQRSRRRFLRGRPPYPSDSDFAAPAATFDLSSFGADRVPGQRGASPRTVGATTVGHAVAGVRTGGIGGLAAWPTVAEAMAWATGAHHQRDYTAAALLTASSLPYAFIAGVGVLPAHGLSRVHFTAGAVAVLITALAAIIGLGRRVAVPVAGATVGLIAVLTGIGLQLTKASPAAGIAVAAAACALLVEVLPFAAMAAARFVIEPPTSGVEPGDFDGSPVNNYVVGLRVARTLDTLTGLTAGVGVVLVLCVGLLVVPIDAMQTSPEGSHTVWEQALSLLASGVMLCRARLFRQRAQVLAATLSGLTGLVVAFAATAANAEPTVRALWLAPLLVVIALLALGLASIRPRRGTSEPILPPRWSRTVDLVEGAVFLAVLPVLMAVLGVYGQVRNLKG</sequence>
<dbReference type="EMBL" id="BAAAQM010000036">
    <property type="protein sequence ID" value="GAA1985657.1"/>
    <property type="molecule type" value="Genomic_DNA"/>
</dbReference>
<evidence type="ECO:0000256" key="1">
    <source>
        <dbReference type="SAM" id="MobiDB-lite"/>
    </source>
</evidence>
<dbReference type="Gene3D" id="3.10.20.90">
    <property type="entry name" value="Phosphatidylinositol 3-kinase Catalytic Subunit, Chain A, domain 1"/>
    <property type="match status" value="1"/>
</dbReference>
<keyword evidence="2" id="KW-0472">Membrane</keyword>
<feature type="transmembrane region" description="Helical" evidence="2">
    <location>
        <begin position="636"/>
        <end position="657"/>
    </location>
</feature>
<feature type="transmembrane region" description="Helical" evidence="2">
    <location>
        <begin position="698"/>
        <end position="720"/>
    </location>
</feature>
<evidence type="ECO:0000313" key="5">
    <source>
        <dbReference type="Proteomes" id="UP001499854"/>
    </source>
</evidence>
<feature type="compositionally biased region" description="Basic and acidic residues" evidence="1">
    <location>
        <begin position="269"/>
        <end position="285"/>
    </location>
</feature>
<protein>
    <recommendedName>
        <fullName evidence="3">EccD-like transmembrane domain-containing protein</fullName>
    </recommendedName>
</protein>
<evidence type="ECO:0000313" key="4">
    <source>
        <dbReference type="EMBL" id="GAA1985657.1"/>
    </source>
</evidence>
<organism evidence="4 5">
    <name type="scientific">Catenulispora subtropica</name>
    <dbReference type="NCBI Taxonomy" id="450798"/>
    <lineage>
        <taxon>Bacteria</taxon>
        <taxon>Bacillati</taxon>
        <taxon>Actinomycetota</taxon>
        <taxon>Actinomycetes</taxon>
        <taxon>Catenulisporales</taxon>
        <taxon>Catenulisporaceae</taxon>
        <taxon>Catenulispora</taxon>
    </lineage>
</organism>
<keyword evidence="2" id="KW-0812">Transmembrane</keyword>
<evidence type="ECO:0000259" key="3">
    <source>
        <dbReference type="Pfam" id="PF19053"/>
    </source>
</evidence>
<keyword evidence="2" id="KW-1133">Transmembrane helix</keyword>
<feature type="transmembrane region" description="Helical" evidence="2">
    <location>
        <begin position="759"/>
        <end position="781"/>
    </location>
</feature>
<feature type="transmembrane region" description="Helical" evidence="2">
    <location>
        <begin position="612"/>
        <end position="630"/>
    </location>
</feature>
<feature type="compositionally biased region" description="Basic and acidic residues" evidence="1">
    <location>
        <begin position="367"/>
        <end position="382"/>
    </location>
</feature>
<feature type="transmembrane region" description="Helical" evidence="2">
    <location>
        <begin position="787"/>
        <end position="807"/>
    </location>
</feature>
<dbReference type="Proteomes" id="UP001499854">
    <property type="component" value="Unassembled WGS sequence"/>
</dbReference>
<proteinExistence type="predicted"/>
<reference evidence="4 5" key="1">
    <citation type="journal article" date="2019" name="Int. J. Syst. Evol. Microbiol.">
        <title>The Global Catalogue of Microorganisms (GCM) 10K type strain sequencing project: providing services to taxonomists for standard genome sequencing and annotation.</title>
        <authorList>
            <consortium name="The Broad Institute Genomics Platform"/>
            <consortium name="The Broad Institute Genome Sequencing Center for Infectious Disease"/>
            <person name="Wu L."/>
            <person name="Ma J."/>
        </authorList>
    </citation>
    <scope>NUCLEOTIDE SEQUENCE [LARGE SCALE GENOMIC DNA]</scope>
    <source>
        <strain evidence="4 5">JCM 16013</strain>
    </source>
</reference>
<gene>
    <name evidence="4" type="ORF">GCM10009838_55020</name>
</gene>
<accession>A0ABN2SFC0</accession>
<dbReference type="Pfam" id="PF19053">
    <property type="entry name" value="EccD"/>
    <property type="match status" value="1"/>
</dbReference>
<feature type="transmembrane region" description="Helical" evidence="2">
    <location>
        <begin position="159"/>
        <end position="178"/>
    </location>
</feature>
<dbReference type="InterPro" id="IPR044049">
    <property type="entry name" value="EccD_transm"/>
</dbReference>
<feature type="region of interest" description="Disordered" evidence="1">
    <location>
        <begin position="227"/>
        <end position="484"/>
    </location>
</feature>
<dbReference type="Pfam" id="PF08817">
    <property type="entry name" value="YukD"/>
    <property type="match status" value="1"/>
</dbReference>
<feature type="compositionally biased region" description="Basic and acidic residues" evidence="1">
    <location>
        <begin position="392"/>
        <end position="428"/>
    </location>
</feature>